<feature type="transmembrane region" description="Helical" evidence="1">
    <location>
        <begin position="368"/>
        <end position="386"/>
    </location>
</feature>
<feature type="transmembrane region" description="Helical" evidence="1">
    <location>
        <begin position="209"/>
        <end position="226"/>
    </location>
</feature>
<dbReference type="AlphaFoldDB" id="A0A850DRW3"/>
<keyword evidence="1" id="KW-1133">Transmembrane helix</keyword>
<evidence type="ECO:0000256" key="1">
    <source>
        <dbReference type="SAM" id="Phobius"/>
    </source>
</evidence>
<feature type="transmembrane region" description="Helical" evidence="1">
    <location>
        <begin position="158"/>
        <end position="179"/>
    </location>
</feature>
<name>A0A850DRW3_9MICO</name>
<evidence type="ECO:0000313" key="2">
    <source>
        <dbReference type="EMBL" id="NUU28034.1"/>
    </source>
</evidence>
<feature type="transmembrane region" description="Helical" evidence="1">
    <location>
        <begin position="12"/>
        <end position="36"/>
    </location>
</feature>
<keyword evidence="1" id="KW-0812">Transmembrane</keyword>
<dbReference type="Pfam" id="PF09913">
    <property type="entry name" value="DUF2142"/>
    <property type="match status" value="1"/>
</dbReference>
<evidence type="ECO:0000313" key="3">
    <source>
        <dbReference type="Proteomes" id="UP000539146"/>
    </source>
</evidence>
<sequence>MTSLLAHFRRFAAAWVFAAVAGIAVSVFCAVVPVGWGLDEQSHVARAYQVSRGIPLPYVREDGKTLGAAIPQPMEALEAAGFATSNGVDRNAPSWQRADFSNRAEVERLGAVVVRPSDPTVDYDVSNASASSFVPYLPAAVGMRIGAVLDADVGTTMMLAKLFNGLVFVALGAIAVAILAPFRARWLVFVVGLLPETVFQAAYVTADSYTDGIALVFAAAVTRLALDRRPAGALMLAGTLAAGLGMAAAKPTYVVLVLALLAIPGVRLLPAGLAERMLRPAFVGKAVAAAMVVLVGVVALVVLKATGNSTTAIAATYQRGADSGAQIEYLLHHPLHVPVVLWRTIEVFGLSWTESLTGNFGYNTVHQVEPFVTLCIVTVVLAAFFAERLRRVVGLVFLAGSVVAGFAVIGALYLTFNAVGDPMAVGVQGRYFIPLLVPFVLGLASLVPARLALRDRHAALLFPALSGVALLASLVLWVSFLY</sequence>
<gene>
    <name evidence="2" type="ORF">HP467_07900</name>
</gene>
<comment type="caution">
    <text evidence="2">The sequence shown here is derived from an EMBL/GenBank/DDBJ whole genome shotgun (WGS) entry which is preliminary data.</text>
</comment>
<keyword evidence="1" id="KW-0472">Membrane</keyword>
<feature type="transmembrane region" description="Helical" evidence="1">
    <location>
        <begin position="460"/>
        <end position="480"/>
    </location>
</feature>
<feature type="transmembrane region" description="Helical" evidence="1">
    <location>
        <begin position="233"/>
        <end position="249"/>
    </location>
</feature>
<reference evidence="2 3" key="1">
    <citation type="submission" date="2020-05" db="EMBL/GenBank/DDBJ databases">
        <title>Genome Sequencing of Type Strains.</title>
        <authorList>
            <person name="Lemaire J.F."/>
            <person name="Inderbitzin P."/>
            <person name="Gregorio O.A."/>
            <person name="Collins S.B."/>
            <person name="Wespe N."/>
            <person name="Knight-Connoni V."/>
        </authorList>
    </citation>
    <scope>NUCLEOTIDE SEQUENCE [LARGE SCALE GENOMIC DNA]</scope>
    <source>
        <strain evidence="2 3">DSM 20512</strain>
    </source>
</reference>
<protein>
    <submittedName>
        <fullName evidence="2">DUF2142 domain-containing protein</fullName>
    </submittedName>
</protein>
<dbReference type="Proteomes" id="UP000539146">
    <property type="component" value="Unassembled WGS sequence"/>
</dbReference>
<feature type="transmembrane region" description="Helical" evidence="1">
    <location>
        <begin position="431"/>
        <end position="453"/>
    </location>
</feature>
<proteinExistence type="predicted"/>
<dbReference type="EMBL" id="JABMCG010000097">
    <property type="protein sequence ID" value="NUU28034.1"/>
    <property type="molecule type" value="Genomic_DNA"/>
</dbReference>
<feature type="transmembrane region" description="Helical" evidence="1">
    <location>
        <begin position="286"/>
        <end position="303"/>
    </location>
</feature>
<accession>A0A850DRW3</accession>
<feature type="transmembrane region" description="Helical" evidence="1">
    <location>
        <begin position="393"/>
        <end position="416"/>
    </location>
</feature>
<dbReference type="RefSeq" id="WP_175325845.1">
    <property type="nucleotide sequence ID" value="NZ_BAAAWP010000001.1"/>
</dbReference>
<feature type="transmembrane region" description="Helical" evidence="1">
    <location>
        <begin position="255"/>
        <end position="274"/>
    </location>
</feature>
<dbReference type="InterPro" id="IPR018674">
    <property type="entry name" value="DUF2142_membrane"/>
</dbReference>
<organism evidence="2 3">
    <name type="scientific">Curtobacterium citreum</name>
    <dbReference type="NCBI Taxonomy" id="2036"/>
    <lineage>
        <taxon>Bacteria</taxon>
        <taxon>Bacillati</taxon>
        <taxon>Actinomycetota</taxon>
        <taxon>Actinomycetes</taxon>
        <taxon>Micrococcales</taxon>
        <taxon>Microbacteriaceae</taxon>
        <taxon>Curtobacterium</taxon>
    </lineage>
</organism>